<keyword evidence="6" id="KW-0539">Nucleus</keyword>
<evidence type="ECO:0000256" key="3">
    <source>
        <dbReference type="ARBA" id="ARBA00022454"/>
    </source>
</evidence>
<feature type="compositionally biased region" description="Basic and acidic residues" evidence="7">
    <location>
        <begin position="189"/>
        <end position="199"/>
    </location>
</feature>
<feature type="domain" description="Pre-SET" evidence="9">
    <location>
        <begin position="23"/>
        <end position="95"/>
    </location>
</feature>
<keyword evidence="5" id="KW-0949">S-adenosyl-L-methionine</keyword>
<dbReference type="eggNOG" id="KOG1141">
    <property type="taxonomic scope" value="Eukaryota"/>
</dbReference>
<evidence type="ECO:0008006" key="12">
    <source>
        <dbReference type="Google" id="ProtNLM"/>
    </source>
</evidence>
<dbReference type="GO" id="GO:0032259">
    <property type="term" value="P:methylation"/>
    <property type="evidence" value="ECO:0007669"/>
    <property type="project" value="UniProtKB-KW"/>
</dbReference>
<feature type="compositionally biased region" description="Acidic residues" evidence="7">
    <location>
        <begin position="359"/>
        <end position="368"/>
    </location>
</feature>
<dbReference type="Gene3D" id="2.170.270.10">
    <property type="entry name" value="SET domain"/>
    <property type="match status" value="2"/>
</dbReference>
<dbReference type="Pfam" id="PF00856">
    <property type="entry name" value="SET"/>
    <property type="match status" value="1"/>
</dbReference>
<evidence type="ECO:0000256" key="5">
    <source>
        <dbReference type="ARBA" id="ARBA00022691"/>
    </source>
</evidence>
<accession>H2YWN1</accession>
<dbReference type="InterPro" id="IPR051516">
    <property type="entry name" value="SETDB_methyltransferase"/>
</dbReference>
<comment type="subcellular location">
    <subcellularLocation>
        <location evidence="2">Chromosome</location>
    </subcellularLocation>
    <subcellularLocation>
        <location evidence="1">Nucleus</location>
    </subcellularLocation>
</comment>
<evidence type="ECO:0000313" key="11">
    <source>
        <dbReference type="Proteomes" id="UP000007875"/>
    </source>
</evidence>
<organism evidence="10 11">
    <name type="scientific">Ciona savignyi</name>
    <name type="common">Pacific transparent sea squirt</name>
    <dbReference type="NCBI Taxonomy" id="51511"/>
    <lineage>
        <taxon>Eukaryota</taxon>
        <taxon>Metazoa</taxon>
        <taxon>Chordata</taxon>
        <taxon>Tunicata</taxon>
        <taxon>Ascidiacea</taxon>
        <taxon>Phlebobranchia</taxon>
        <taxon>Cionidae</taxon>
        <taxon>Ciona</taxon>
    </lineage>
</organism>
<dbReference type="AlphaFoldDB" id="H2YWN1"/>
<feature type="region of interest" description="Disordered" evidence="7">
    <location>
        <begin position="163"/>
        <end position="215"/>
    </location>
</feature>
<keyword evidence="4" id="KW-0489">Methyltransferase</keyword>
<dbReference type="STRING" id="51511.ENSCSAVP00000009742"/>
<sequence length="462" mass="51383">MPYSKYRVQGKGVKINTSPDYMVCCDCPDNCRDRSKCPCQQLTVQATSCCRGSKVKTEAGYKYKRLYSFLSTGIYECNPKCKCNSQCKNRVVQKGLQCRLQLFKTQKKGWGIRCLDDIANGAFVCIYTGKIQTEANANSEGLLFGDEYLAELDHIEVAENEKSGFNDDASSGFNSGSDQNPYSSDDEFYTNKENKERETSPNNEESAEPEHENEDCVKLTLKRNNSSNWQVSPDSEPPDHQLVDKKSLKLDIKSVLQGSKKKYGYVITDPGSPSSLPEDVRKRRSRSMVPRGKVSPGSSSDSENGTKGSNAAVHDEDTTDTDSDNPDVLNASNRSVPTARKSTGGSKTSKSSQNVSNPTEEDDSDQEEITSVNRTRRYFGSDSMFIIDAKQTGNLGRFLNHSCSPNLMVQNVFIDTQDLRFPWVAFFASAIRAGTELTWDYNYEIGSVDGRVIHCYCGSTKC</sequence>
<evidence type="ECO:0000259" key="9">
    <source>
        <dbReference type="PROSITE" id="PS50867"/>
    </source>
</evidence>
<dbReference type="PROSITE" id="PS50867">
    <property type="entry name" value="PRE_SET"/>
    <property type="match status" value="1"/>
</dbReference>
<dbReference type="OMA" id="ILMERSC"/>
<evidence type="ECO:0000313" key="10">
    <source>
        <dbReference type="Ensembl" id="ENSCSAVP00000009742.1"/>
    </source>
</evidence>
<dbReference type="GO" id="GO:0005634">
    <property type="term" value="C:nucleus"/>
    <property type="evidence" value="ECO:0007669"/>
    <property type="project" value="UniProtKB-SubCell"/>
</dbReference>
<dbReference type="GO" id="GO:0008270">
    <property type="term" value="F:zinc ion binding"/>
    <property type="evidence" value="ECO:0007669"/>
    <property type="project" value="InterPro"/>
</dbReference>
<evidence type="ECO:0000259" key="8">
    <source>
        <dbReference type="PROSITE" id="PS50280"/>
    </source>
</evidence>
<feature type="region of interest" description="Disordered" evidence="7">
    <location>
        <begin position="264"/>
        <end position="373"/>
    </location>
</feature>
<proteinExistence type="predicted"/>
<feature type="compositionally biased region" description="Polar residues" evidence="7">
    <location>
        <begin position="296"/>
        <end position="309"/>
    </location>
</feature>
<dbReference type="Ensembl" id="ENSCSAVT00000009860.1">
    <property type="protein sequence ID" value="ENSCSAVP00000009742.1"/>
    <property type="gene ID" value="ENSCSAVG00000005714.1"/>
</dbReference>
<feature type="domain" description="SET" evidence="8">
    <location>
        <begin position="98"/>
        <end position="442"/>
    </location>
</feature>
<keyword evidence="11" id="KW-1185">Reference proteome</keyword>
<dbReference type="GO" id="GO:0070828">
    <property type="term" value="P:heterochromatin organization"/>
    <property type="evidence" value="ECO:0007669"/>
    <property type="project" value="TreeGrafter"/>
</dbReference>
<dbReference type="PANTHER" id="PTHR46024">
    <property type="entry name" value="HISTONE-LYSINE N-METHYLTRANSFERASE EGGLESS"/>
    <property type="match status" value="1"/>
</dbReference>
<keyword evidence="3" id="KW-0158">Chromosome</keyword>
<reference evidence="11" key="1">
    <citation type="submission" date="2003-08" db="EMBL/GenBank/DDBJ databases">
        <authorList>
            <person name="Birren B."/>
            <person name="Nusbaum C."/>
            <person name="Abebe A."/>
            <person name="Abouelleil A."/>
            <person name="Adekoya E."/>
            <person name="Ait-zahra M."/>
            <person name="Allen N."/>
            <person name="Allen T."/>
            <person name="An P."/>
            <person name="Anderson M."/>
            <person name="Anderson S."/>
            <person name="Arachchi H."/>
            <person name="Armbruster J."/>
            <person name="Bachantsang P."/>
            <person name="Baldwin J."/>
            <person name="Barry A."/>
            <person name="Bayul T."/>
            <person name="Blitshsteyn B."/>
            <person name="Bloom T."/>
            <person name="Blye J."/>
            <person name="Boguslavskiy L."/>
            <person name="Borowsky M."/>
            <person name="Boukhgalter B."/>
            <person name="Brunache A."/>
            <person name="Butler J."/>
            <person name="Calixte N."/>
            <person name="Calvo S."/>
            <person name="Camarata J."/>
            <person name="Campo K."/>
            <person name="Chang J."/>
            <person name="Cheshatsang Y."/>
            <person name="Citroen M."/>
            <person name="Collymore A."/>
            <person name="Considine T."/>
            <person name="Cook A."/>
            <person name="Cooke P."/>
            <person name="Corum B."/>
            <person name="Cuomo C."/>
            <person name="David R."/>
            <person name="Dawoe T."/>
            <person name="Degray S."/>
            <person name="Dodge S."/>
            <person name="Dooley K."/>
            <person name="Dorje P."/>
            <person name="Dorjee K."/>
            <person name="Dorris L."/>
            <person name="Duffey N."/>
            <person name="Dupes A."/>
            <person name="Elkins T."/>
            <person name="Engels R."/>
            <person name="Erickson J."/>
            <person name="Farina A."/>
            <person name="Faro S."/>
            <person name="Ferreira P."/>
            <person name="Fischer H."/>
            <person name="Fitzgerald M."/>
            <person name="Foley K."/>
            <person name="Gage D."/>
            <person name="Galagan J."/>
            <person name="Gearin G."/>
            <person name="Gnerre S."/>
            <person name="Gnirke A."/>
            <person name="Goyette A."/>
            <person name="Graham J."/>
            <person name="Grandbois E."/>
            <person name="Gyaltsen K."/>
            <person name="Hafez N."/>
            <person name="Hagopian D."/>
            <person name="Hagos B."/>
            <person name="Hall J."/>
            <person name="Hatcher B."/>
            <person name="Heller A."/>
            <person name="Higgins H."/>
            <person name="Honan T."/>
            <person name="Horn A."/>
            <person name="Houde N."/>
            <person name="Hughes L."/>
            <person name="Hulme W."/>
            <person name="Husby E."/>
            <person name="Iliev I."/>
            <person name="Jaffe D."/>
            <person name="Jones C."/>
            <person name="Kamal M."/>
            <person name="Kamat A."/>
            <person name="Kamvysselis M."/>
            <person name="Karlsson E."/>
            <person name="Kells C."/>
            <person name="Kieu A."/>
            <person name="Kisner P."/>
            <person name="Kodira C."/>
            <person name="Kulbokas E."/>
            <person name="Labutti K."/>
            <person name="Lama D."/>
            <person name="Landers T."/>
            <person name="Leger J."/>
            <person name="Levine S."/>
            <person name="Lewis D."/>
            <person name="Lewis T."/>
            <person name="Lindblad-toh K."/>
            <person name="Liu X."/>
            <person name="Lokyitsang T."/>
            <person name="Lokyitsang Y."/>
            <person name="Lucien O."/>
            <person name="Lui A."/>
            <person name="Ma L.J."/>
            <person name="Mabbitt R."/>
            <person name="Macdonald J."/>
            <person name="Maclean C."/>
            <person name="Major J."/>
            <person name="Manning J."/>
            <person name="Marabella R."/>
            <person name="Maru K."/>
            <person name="Matthews C."/>
            <person name="Mauceli E."/>
            <person name="Mccarthy M."/>
            <person name="Mcdonough S."/>
            <person name="Mcghee T."/>
            <person name="Meldrim J."/>
            <person name="Meneus L."/>
            <person name="Mesirov J."/>
            <person name="Mihalev A."/>
            <person name="Mihova T."/>
            <person name="Mikkelsen T."/>
            <person name="Mlenga V."/>
            <person name="Moru K."/>
            <person name="Mozes J."/>
            <person name="Mulrain L."/>
            <person name="Munson G."/>
            <person name="Naylor J."/>
            <person name="Newes C."/>
            <person name="Nguyen C."/>
            <person name="Nguyen N."/>
            <person name="Nguyen T."/>
            <person name="Nicol R."/>
            <person name="Nielsen C."/>
            <person name="Nizzari M."/>
            <person name="Norbu C."/>
            <person name="Norbu N."/>
            <person name="O'donnell P."/>
            <person name="Okoawo O."/>
            <person name="O'leary S."/>
            <person name="Omotosho B."/>
            <person name="O'neill K."/>
            <person name="Osman S."/>
            <person name="Parker S."/>
            <person name="Perrin D."/>
            <person name="Phunkhang P."/>
            <person name="Piqani B."/>
            <person name="Purcell S."/>
            <person name="Rachupka T."/>
            <person name="Ramasamy U."/>
            <person name="Rameau R."/>
            <person name="Ray V."/>
            <person name="Raymond C."/>
            <person name="Retta R."/>
            <person name="Richardson S."/>
            <person name="Rise C."/>
            <person name="Rodriguez J."/>
            <person name="Rogers J."/>
            <person name="Rogov P."/>
            <person name="Rutman M."/>
            <person name="Schupbach R."/>
            <person name="Seaman C."/>
            <person name="Settipalli S."/>
            <person name="Sharpe T."/>
            <person name="Sheridan J."/>
            <person name="Sherpa N."/>
            <person name="Shi J."/>
            <person name="Smirnov S."/>
            <person name="Smith C."/>
            <person name="Sougnez C."/>
            <person name="Spencer B."/>
            <person name="Stalker J."/>
            <person name="Stange-thomann N."/>
            <person name="Stavropoulos S."/>
            <person name="Stetson K."/>
            <person name="Stone C."/>
            <person name="Stone S."/>
            <person name="Stubbs M."/>
            <person name="Talamas J."/>
            <person name="Tchuinga P."/>
            <person name="Tenzing P."/>
            <person name="Tesfaye S."/>
            <person name="Theodore J."/>
            <person name="Thoulutsang Y."/>
            <person name="Topham K."/>
            <person name="Towey S."/>
            <person name="Tsamla T."/>
            <person name="Tsomo N."/>
            <person name="Vallee D."/>
            <person name="Vassiliev H."/>
            <person name="Venkataraman V."/>
            <person name="Vinson J."/>
            <person name="Vo A."/>
            <person name="Wade C."/>
            <person name="Wang S."/>
            <person name="Wangchuk T."/>
            <person name="Wangdi T."/>
            <person name="Whittaker C."/>
            <person name="Wilkinson J."/>
            <person name="Wu Y."/>
            <person name="Wyman D."/>
            <person name="Yadav S."/>
            <person name="Yang S."/>
            <person name="Yang X."/>
            <person name="Yeager S."/>
            <person name="Yee E."/>
            <person name="Young G."/>
            <person name="Zainoun J."/>
            <person name="Zembeck L."/>
            <person name="Zimmer A."/>
            <person name="Zody M."/>
            <person name="Lander E."/>
        </authorList>
    </citation>
    <scope>NUCLEOTIDE SEQUENCE [LARGE SCALE GENOMIC DNA]</scope>
</reference>
<reference evidence="10" key="3">
    <citation type="submission" date="2025-09" db="UniProtKB">
        <authorList>
            <consortium name="Ensembl"/>
        </authorList>
    </citation>
    <scope>IDENTIFICATION</scope>
</reference>
<feature type="compositionally biased region" description="Polar residues" evidence="7">
    <location>
        <begin position="168"/>
        <end position="183"/>
    </location>
</feature>
<dbReference type="PROSITE" id="PS50280">
    <property type="entry name" value="SET"/>
    <property type="match status" value="1"/>
</dbReference>
<feature type="region of interest" description="Disordered" evidence="7">
    <location>
        <begin position="226"/>
        <end position="245"/>
    </location>
</feature>
<evidence type="ECO:0000256" key="2">
    <source>
        <dbReference type="ARBA" id="ARBA00004286"/>
    </source>
</evidence>
<reference evidence="10" key="2">
    <citation type="submission" date="2025-08" db="UniProtKB">
        <authorList>
            <consortium name="Ensembl"/>
        </authorList>
    </citation>
    <scope>IDENTIFICATION</scope>
</reference>
<dbReference type="FunCoup" id="H2YWN1">
    <property type="interactions" value="155"/>
</dbReference>
<dbReference type="InterPro" id="IPR001214">
    <property type="entry name" value="SET_dom"/>
</dbReference>
<dbReference type="SMART" id="SM00317">
    <property type="entry name" value="SET"/>
    <property type="match status" value="1"/>
</dbReference>
<protein>
    <recommendedName>
        <fullName evidence="12">SET domain-containing protein</fullName>
    </recommendedName>
</protein>
<dbReference type="Proteomes" id="UP000007875">
    <property type="component" value="Unassembled WGS sequence"/>
</dbReference>
<keyword evidence="4" id="KW-0808">Transferase</keyword>
<dbReference type="GeneTree" id="ENSGT00940000169356"/>
<name>H2YWN1_CIOSA</name>
<dbReference type="Pfam" id="PF05033">
    <property type="entry name" value="Pre-SET"/>
    <property type="match status" value="1"/>
</dbReference>
<dbReference type="InterPro" id="IPR046341">
    <property type="entry name" value="SET_dom_sf"/>
</dbReference>
<dbReference type="HOGENOM" id="CLU_749150_0_0_1"/>
<dbReference type="GO" id="GO:0046974">
    <property type="term" value="F:histone H3K9 methyltransferase activity"/>
    <property type="evidence" value="ECO:0007669"/>
    <property type="project" value="TreeGrafter"/>
</dbReference>
<dbReference type="SUPFAM" id="SSF82199">
    <property type="entry name" value="SET domain"/>
    <property type="match status" value="1"/>
</dbReference>
<dbReference type="InParanoid" id="H2YWN1"/>
<evidence type="ECO:0000256" key="7">
    <source>
        <dbReference type="SAM" id="MobiDB-lite"/>
    </source>
</evidence>
<dbReference type="GO" id="GO:0010629">
    <property type="term" value="P:negative regulation of gene expression"/>
    <property type="evidence" value="ECO:0007669"/>
    <property type="project" value="TreeGrafter"/>
</dbReference>
<evidence type="ECO:0000256" key="1">
    <source>
        <dbReference type="ARBA" id="ARBA00004123"/>
    </source>
</evidence>
<evidence type="ECO:0000256" key="6">
    <source>
        <dbReference type="ARBA" id="ARBA00023242"/>
    </source>
</evidence>
<evidence type="ECO:0000256" key="4">
    <source>
        <dbReference type="ARBA" id="ARBA00022603"/>
    </source>
</evidence>
<dbReference type="GO" id="GO:0005694">
    <property type="term" value="C:chromosome"/>
    <property type="evidence" value="ECO:0007669"/>
    <property type="project" value="UniProtKB-SubCell"/>
</dbReference>
<dbReference type="InterPro" id="IPR007728">
    <property type="entry name" value="Pre-SET_dom"/>
</dbReference>
<feature type="compositionally biased region" description="Low complexity" evidence="7">
    <location>
        <begin position="341"/>
        <end position="352"/>
    </location>
</feature>
<dbReference type="PANTHER" id="PTHR46024:SF1">
    <property type="entry name" value="HISTONE-LYSINE N-METHYLTRANSFERASE EGGLESS"/>
    <property type="match status" value="1"/>
</dbReference>